<dbReference type="PROSITE" id="PS50109">
    <property type="entry name" value="HIS_KIN"/>
    <property type="match status" value="1"/>
</dbReference>
<dbReference type="PROSITE" id="PS50113">
    <property type="entry name" value="PAC"/>
    <property type="match status" value="1"/>
</dbReference>
<evidence type="ECO:0000313" key="18">
    <source>
        <dbReference type="Proteomes" id="UP000287352"/>
    </source>
</evidence>
<dbReference type="GO" id="GO:0000156">
    <property type="term" value="F:phosphorelay response regulator activity"/>
    <property type="evidence" value="ECO:0007669"/>
    <property type="project" value="TreeGrafter"/>
</dbReference>
<evidence type="ECO:0000256" key="10">
    <source>
        <dbReference type="ARBA" id="ARBA00022989"/>
    </source>
</evidence>
<dbReference type="PRINTS" id="PR00344">
    <property type="entry name" value="BCTRLSENSOR"/>
</dbReference>
<dbReference type="InterPro" id="IPR013656">
    <property type="entry name" value="PAS_4"/>
</dbReference>
<evidence type="ECO:0000259" key="14">
    <source>
        <dbReference type="PROSITE" id="PS50109"/>
    </source>
</evidence>
<dbReference type="SUPFAM" id="SSF47384">
    <property type="entry name" value="Homodimeric domain of signal transducing histidine kinase"/>
    <property type="match status" value="1"/>
</dbReference>
<evidence type="ECO:0000259" key="16">
    <source>
        <dbReference type="PROSITE" id="PS50113"/>
    </source>
</evidence>
<dbReference type="SMART" id="SM00387">
    <property type="entry name" value="HATPase_c"/>
    <property type="match status" value="1"/>
</dbReference>
<evidence type="ECO:0000256" key="1">
    <source>
        <dbReference type="ARBA" id="ARBA00000085"/>
    </source>
</evidence>
<dbReference type="EMBL" id="BIFR01000002">
    <property type="protein sequence ID" value="GCE14485.1"/>
    <property type="molecule type" value="Genomic_DNA"/>
</dbReference>
<dbReference type="RefSeq" id="WP_126582055.1">
    <property type="nucleotide sequence ID" value="NZ_BIFR01000002.1"/>
</dbReference>
<evidence type="ECO:0000256" key="7">
    <source>
        <dbReference type="ARBA" id="ARBA00022741"/>
    </source>
</evidence>
<dbReference type="CDD" id="cd00082">
    <property type="entry name" value="HisKA"/>
    <property type="match status" value="1"/>
</dbReference>
<evidence type="ECO:0000256" key="8">
    <source>
        <dbReference type="ARBA" id="ARBA00022777"/>
    </source>
</evidence>
<dbReference type="Gene3D" id="3.30.565.10">
    <property type="entry name" value="Histidine kinase-like ATPase, C-terminal domain"/>
    <property type="match status" value="1"/>
</dbReference>
<dbReference type="InterPro" id="IPR050351">
    <property type="entry name" value="BphY/WalK/GraS-like"/>
</dbReference>
<keyword evidence="10" id="KW-1133">Transmembrane helix</keyword>
<evidence type="ECO:0000256" key="12">
    <source>
        <dbReference type="ARBA" id="ARBA00023136"/>
    </source>
</evidence>
<evidence type="ECO:0000256" key="13">
    <source>
        <dbReference type="SAM" id="Coils"/>
    </source>
</evidence>
<dbReference type="FunFam" id="3.30.565.10:FF:000006">
    <property type="entry name" value="Sensor histidine kinase WalK"/>
    <property type="match status" value="1"/>
</dbReference>
<protein>
    <recommendedName>
        <fullName evidence="3">histidine kinase</fullName>
        <ecNumber evidence="3">2.7.13.3</ecNumber>
    </recommendedName>
</protein>
<keyword evidence="6" id="KW-0812">Transmembrane</keyword>
<dbReference type="GO" id="GO:0007234">
    <property type="term" value="P:osmosensory signaling via phosphorelay pathway"/>
    <property type="evidence" value="ECO:0007669"/>
    <property type="project" value="TreeGrafter"/>
</dbReference>
<dbReference type="SMART" id="SM00091">
    <property type="entry name" value="PAS"/>
    <property type="match status" value="2"/>
</dbReference>
<dbReference type="InterPro" id="IPR036097">
    <property type="entry name" value="HisK_dim/P_sf"/>
</dbReference>
<keyword evidence="11" id="KW-0902">Two-component regulatory system</keyword>
<organism evidence="17 18">
    <name type="scientific">Tengunoibacter tsumagoiensis</name>
    <dbReference type="NCBI Taxonomy" id="2014871"/>
    <lineage>
        <taxon>Bacteria</taxon>
        <taxon>Bacillati</taxon>
        <taxon>Chloroflexota</taxon>
        <taxon>Ktedonobacteria</taxon>
        <taxon>Ktedonobacterales</taxon>
        <taxon>Dictyobacteraceae</taxon>
        <taxon>Tengunoibacter</taxon>
    </lineage>
</organism>
<feature type="domain" description="PAS" evidence="15">
    <location>
        <begin position="166"/>
        <end position="237"/>
    </location>
</feature>
<reference evidence="18" key="1">
    <citation type="submission" date="2018-12" db="EMBL/GenBank/DDBJ databases">
        <title>Tengunoibacter tsumagoiensis gen. nov., sp. nov., Dictyobacter kobayashii sp. nov., D. alpinus sp. nov., and D. joshuensis sp. nov. and description of Dictyobacteraceae fam. nov. within the order Ktedonobacterales isolated from Tengu-no-mugimeshi.</title>
        <authorList>
            <person name="Wang C.M."/>
            <person name="Zheng Y."/>
            <person name="Sakai Y."/>
            <person name="Toyoda A."/>
            <person name="Minakuchi Y."/>
            <person name="Abe K."/>
            <person name="Yokota A."/>
            <person name="Yabe S."/>
        </authorList>
    </citation>
    <scope>NUCLEOTIDE SEQUENCE [LARGE SCALE GENOMIC DNA]</scope>
    <source>
        <strain evidence="18">Uno3</strain>
    </source>
</reference>
<keyword evidence="4" id="KW-0597">Phosphoprotein</keyword>
<comment type="caution">
    <text evidence="17">The sequence shown here is derived from an EMBL/GenBank/DDBJ whole genome shotgun (WGS) entry which is preliminary data.</text>
</comment>
<proteinExistence type="predicted"/>
<gene>
    <name evidence="17" type="ORF">KTT_43440</name>
</gene>
<dbReference type="NCBIfam" id="TIGR00229">
    <property type="entry name" value="sensory_box"/>
    <property type="match status" value="2"/>
</dbReference>
<dbReference type="InterPro" id="IPR003661">
    <property type="entry name" value="HisK_dim/P_dom"/>
</dbReference>
<evidence type="ECO:0000256" key="9">
    <source>
        <dbReference type="ARBA" id="ARBA00022840"/>
    </source>
</evidence>
<dbReference type="InterPro" id="IPR000014">
    <property type="entry name" value="PAS"/>
</dbReference>
<dbReference type="InterPro" id="IPR000700">
    <property type="entry name" value="PAS-assoc_C"/>
</dbReference>
<evidence type="ECO:0000256" key="11">
    <source>
        <dbReference type="ARBA" id="ARBA00023012"/>
    </source>
</evidence>
<dbReference type="Gene3D" id="3.30.450.20">
    <property type="entry name" value="PAS domain"/>
    <property type="match status" value="2"/>
</dbReference>
<dbReference type="Proteomes" id="UP000287352">
    <property type="component" value="Unassembled WGS sequence"/>
</dbReference>
<keyword evidence="18" id="KW-1185">Reference proteome</keyword>
<dbReference type="GO" id="GO:0030295">
    <property type="term" value="F:protein kinase activator activity"/>
    <property type="evidence" value="ECO:0007669"/>
    <property type="project" value="TreeGrafter"/>
</dbReference>
<keyword evidence="9" id="KW-0067">ATP-binding</keyword>
<feature type="domain" description="Histidine kinase" evidence="14">
    <location>
        <begin position="296"/>
        <end position="510"/>
    </location>
</feature>
<keyword evidence="8" id="KW-0418">Kinase</keyword>
<dbReference type="Pfam" id="PF00512">
    <property type="entry name" value="HisKA"/>
    <property type="match status" value="1"/>
</dbReference>
<dbReference type="InterPro" id="IPR003594">
    <property type="entry name" value="HATPase_dom"/>
</dbReference>
<dbReference type="PANTHER" id="PTHR42878:SF7">
    <property type="entry name" value="SENSOR HISTIDINE KINASE GLRK"/>
    <property type="match status" value="1"/>
</dbReference>
<dbReference type="SMART" id="SM00388">
    <property type="entry name" value="HisKA"/>
    <property type="match status" value="1"/>
</dbReference>
<dbReference type="PANTHER" id="PTHR42878">
    <property type="entry name" value="TWO-COMPONENT HISTIDINE KINASE"/>
    <property type="match status" value="1"/>
</dbReference>
<keyword evidence="12" id="KW-0472">Membrane</keyword>
<dbReference type="AlphaFoldDB" id="A0A402A649"/>
<dbReference type="FunFam" id="1.10.287.130:FF:000001">
    <property type="entry name" value="Two-component sensor histidine kinase"/>
    <property type="match status" value="1"/>
</dbReference>
<dbReference type="GO" id="GO:0016020">
    <property type="term" value="C:membrane"/>
    <property type="evidence" value="ECO:0007669"/>
    <property type="project" value="UniProtKB-SubCell"/>
</dbReference>
<accession>A0A402A649</accession>
<comment type="subcellular location">
    <subcellularLocation>
        <location evidence="2">Membrane</location>
        <topology evidence="2">Multi-pass membrane protein</topology>
    </subcellularLocation>
</comment>
<dbReference type="Pfam" id="PF02518">
    <property type="entry name" value="HATPase_c"/>
    <property type="match status" value="1"/>
</dbReference>
<dbReference type="CDD" id="cd00130">
    <property type="entry name" value="PAS"/>
    <property type="match status" value="1"/>
</dbReference>
<dbReference type="Gene3D" id="1.10.287.130">
    <property type="match status" value="1"/>
</dbReference>
<name>A0A402A649_9CHLR</name>
<dbReference type="GO" id="GO:0005524">
    <property type="term" value="F:ATP binding"/>
    <property type="evidence" value="ECO:0007669"/>
    <property type="project" value="UniProtKB-KW"/>
</dbReference>
<evidence type="ECO:0000256" key="5">
    <source>
        <dbReference type="ARBA" id="ARBA00022679"/>
    </source>
</evidence>
<evidence type="ECO:0000259" key="15">
    <source>
        <dbReference type="PROSITE" id="PS50112"/>
    </source>
</evidence>
<dbReference type="PROSITE" id="PS50112">
    <property type="entry name" value="PAS"/>
    <property type="match status" value="1"/>
</dbReference>
<dbReference type="InterPro" id="IPR036890">
    <property type="entry name" value="HATPase_C_sf"/>
</dbReference>
<keyword evidence="5" id="KW-0808">Transferase</keyword>
<sequence>MGQDGLSHAEKQCYEEELRALKQELETEKRKLADIFEQAPAFIAVLRGPDHVFEMVNGSYYKLVGHRNIIGKSVFEALPEVRGQGYIEILDNVLTTGRPFIGNEMKIGLQRSPGAITEERYLNFVYEPLRDVHTNPVGIVAHGYDITDQVIARQKAEQLALQLEQQAQLFDVTLSALKDFVYTFDTSGRFTYSNNALLELLGLSLDEIIGKTFHELPYPVELATLLQSQIEQVALTGKTVTDETSYTSPMGVQGYYEYIFVPIFDSNKNVVLVAGSTRDITVRKQLETQKDDFMSIVSHELKTPVTSIKAFTQVLQNRFARAGDERSSALLGKMDSQLNKLTSLIGDLLDVTKIEGGKLQFNEDFFLFDELVDEVVEEVQRTTSNHVIEKQGATERVVYGDRDRIEQVIVNLLTNAIKYSPHSDKIIVKSFLEQGFIAFSVQDFGVGIPYERQQQVFERFYRVSGNETIPGIGLGLYISAEIIRRQGGTIEVVSEEGKGSTFCFKIPMHHDTH</sequence>
<dbReference type="GO" id="GO:0000155">
    <property type="term" value="F:phosphorelay sensor kinase activity"/>
    <property type="evidence" value="ECO:0007669"/>
    <property type="project" value="InterPro"/>
</dbReference>
<evidence type="ECO:0000256" key="4">
    <source>
        <dbReference type="ARBA" id="ARBA00022553"/>
    </source>
</evidence>
<evidence type="ECO:0000313" key="17">
    <source>
        <dbReference type="EMBL" id="GCE14485.1"/>
    </source>
</evidence>
<dbReference type="CDD" id="cd00075">
    <property type="entry name" value="HATPase"/>
    <property type="match status" value="1"/>
</dbReference>
<dbReference type="Pfam" id="PF08448">
    <property type="entry name" value="PAS_4"/>
    <property type="match status" value="2"/>
</dbReference>
<keyword evidence="13" id="KW-0175">Coiled coil</keyword>
<keyword evidence="7" id="KW-0547">Nucleotide-binding</keyword>
<dbReference type="OrthoDB" id="9087351at2"/>
<dbReference type="SUPFAM" id="SSF55785">
    <property type="entry name" value="PYP-like sensor domain (PAS domain)"/>
    <property type="match status" value="2"/>
</dbReference>
<evidence type="ECO:0000256" key="2">
    <source>
        <dbReference type="ARBA" id="ARBA00004141"/>
    </source>
</evidence>
<feature type="domain" description="PAC" evidence="16">
    <location>
        <begin position="240"/>
        <end position="292"/>
    </location>
</feature>
<dbReference type="InterPro" id="IPR004358">
    <property type="entry name" value="Sig_transdc_His_kin-like_C"/>
</dbReference>
<dbReference type="InterPro" id="IPR035965">
    <property type="entry name" value="PAS-like_dom_sf"/>
</dbReference>
<dbReference type="SUPFAM" id="SSF55874">
    <property type="entry name" value="ATPase domain of HSP90 chaperone/DNA topoisomerase II/histidine kinase"/>
    <property type="match status" value="1"/>
</dbReference>
<feature type="coiled-coil region" evidence="13">
    <location>
        <begin position="11"/>
        <end position="38"/>
    </location>
</feature>
<comment type="catalytic activity">
    <reaction evidence="1">
        <text>ATP + protein L-histidine = ADP + protein N-phospho-L-histidine.</text>
        <dbReference type="EC" id="2.7.13.3"/>
    </reaction>
</comment>
<evidence type="ECO:0000256" key="6">
    <source>
        <dbReference type="ARBA" id="ARBA00022692"/>
    </source>
</evidence>
<dbReference type="EC" id="2.7.13.3" evidence="3"/>
<dbReference type="InterPro" id="IPR005467">
    <property type="entry name" value="His_kinase_dom"/>
</dbReference>
<evidence type="ECO:0000256" key="3">
    <source>
        <dbReference type="ARBA" id="ARBA00012438"/>
    </source>
</evidence>